<evidence type="ECO:0000313" key="3">
    <source>
        <dbReference type="Proteomes" id="UP000308267"/>
    </source>
</evidence>
<dbReference type="AlphaFoldDB" id="A0A4S2LP30"/>
<evidence type="ECO:0000256" key="1">
    <source>
        <dbReference type="SAM" id="MobiDB-lite"/>
    </source>
</evidence>
<keyword evidence="3" id="KW-1185">Reference proteome</keyword>
<dbReference type="OrthoDB" id="10326309at2759"/>
<dbReference type="Proteomes" id="UP000308267">
    <property type="component" value="Unassembled WGS sequence"/>
</dbReference>
<gene>
    <name evidence="2" type="ORF">CRM22_005844</name>
</gene>
<protein>
    <submittedName>
        <fullName evidence="2">Uncharacterized protein</fullName>
    </submittedName>
</protein>
<comment type="caution">
    <text evidence="2">The sequence shown here is derived from an EMBL/GenBank/DDBJ whole genome shotgun (WGS) entry which is preliminary data.</text>
</comment>
<name>A0A4S2LP30_OPIFE</name>
<proteinExistence type="predicted"/>
<sequence length="105" mass="11452">MKAKRRSQKRGKTQEGGGGPAAIRVDDHLTNQLIKQETIICGACGNADTIPGHPIIGSSYVAGEYPYGTHNIKDSGTWFSCRNLQKWIVHYGIQQILAEDGSARI</sequence>
<evidence type="ECO:0000313" key="2">
    <source>
        <dbReference type="EMBL" id="TGZ65482.1"/>
    </source>
</evidence>
<feature type="compositionally biased region" description="Basic residues" evidence="1">
    <location>
        <begin position="1"/>
        <end position="11"/>
    </location>
</feature>
<dbReference type="EMBL" id="SJOL01006487">
    <property type="protein sequence ID" value="TGZ65482.1"/>
    <property type="molecule type" value="Genomic_DNA"/>
</dbReference>
<reference evidence="2 3" key="1">
    <citation type="journal article" date="2019" name="BMC Genomics">
        <title>New insights from Opisthorchis felineus genome: update on genomics of the epidemiologically important liver flukes.</title>
        <authorList>
            <person name="Ershov N.I."/>
            <person name="Mordvinov V.A."/>
            <person name="Prokhortchouk E.B."/>
            <person name="Pakharukova M.Y."/>
            <person name="Gunbin K.V."/>
            <person name="Ustyantsev K."/>
            <person name="Genaev M.A."/>
            <person name="Blinov A.G."/>
            <person name="Mazur A."/>
            <person name="Boulygina E."/>
            <person name="Tsygankova S."/>
            <person name="Khrameeva E."/>
            <person name="Chekanov N."/>
            <person name="Fan G."/>
            <person name="Xiao A."/>
            <person name="Zhang H."/>
            <person name="Xu X."/>
            <person name="Yang H."/>
            <person name="Solovyev V."/>
            <person name="Lee S.M."/>
            <person name="Liu X."/>
            <person name="Afonnikov D.A."/>
            <person name="Skryabin K.G."/>
        </authorList>
    </citation>
    <scope>NUCLEOTIDE SEQUENCE [LARGE SCALE GENOMIC DNA]</scope>
    <source>
        <strain evidence="2">AK-0245</strain>
        <tissue evidence="2">Whole organism</tissue>
    </source>
</reference>
<organism evidence="2 3">
    <name type="scientific">Opisthorchis felineus</name>
    <dbReference type="NCBI Taxonomy" id="147828"/>
    <lineage>
        <taxon>Eukaryota</taxon>
        <taxon>Metazoa</taxon>
        <taxon>Spiralia</taxon>
        <taxon>Lophotrochozoa</taxon>
        <taxon>Platyhelminthes</taxon>
        <taxon>Trematoda</taxon>
        <taxon>Digenea</taxon>
        <taxon>Opisthorchiida</taxon>
        <taxon>Opisthorchiata</taxon>
        <taxon>Opisthorchiidae</taxon>
        <taxon>Opisthorchis</taxon>
    </lineage>
</organism>
<accession>A0A4S2LP30</accession>
<feature type="region of interest" description="Disordered" evidence="1">
    <location>
        <begin position="1"/>
        <end position="23"/>
    </location>
</feature>